<dbReference type="InterPro" id="IPR020568">
    <property type="entry name" value="Ribosomal_Su5_D2-typ_SF"/>
</dbReference>
<evidence type="ECO:0000256" key="6">
    <source>
        <dbReference type="ARBA" id="ARBA00022835"/>
    </source>
</evidence>
<dbReference type="InterPro" id="IPR001247">
    <property type="entry name" value="ExoRNase_PH_dom1"/>
</dbReference>
<dbReference type="GO" id="GO:0034475">
    <property type="term" value="P:U4 snRNA 3'-end processing"/>
    <property type="evidence" value="ECO:0007669"/>
    <property type="project" value="TreeGrafter"/>
</dbReference>
<dbReference type="GO" id="GO:0006364">
    <property type="term" value="P:rRNA processing"/>
    <property type="evidence" value="ECO:0007669"/>
    <property type="project" value="UniProtKB-KW"/>
</dbReference>
<dbReference type="GO" id="GO:0000176">
    <property type="term" value="C:nuclear exosome (RNase complex)"/>
    <property type="evidence" value="ECO:0007669"/>
    <property type="project" value="TreeGrafter"/>
</dbReference>
<proteinExistence type="inferred from homology"/>
<evidence type="ECO:0000313" key="11">
    <source>
        <dbReference type="EMBL" id="KAK9836520.1"/>
    </source>
</evidence>
<protein>
    <submittedName>
        <fullName evidence="11">Uncharacterized protein</fullName>
    </submittedName>
</protein>
<evidence type="ECO:0000256" key="5">
    <source>
        <dbReference type="ARBA" id="ARBA00022552"/>
    </source>
</evidence>
<evidence type="ECO:0000256" key="1">
    <source>
        <dbReference type="ARBA" id="ARBA00004123"/>
    </source>
</evidence>
<dbReference type="PANTHER" id="PTHR11953">
    <property type="entry name" value="EXOSOME COMPLEX COMPONENT"/>
    <property type="match status" value="1"/>
</dbReference>
<organism evidence="11 12">
    <name type="scientific">Apatococcus lobatus</name>
    <dbReference type="NCBI Taxonomy" id="904363"/>
    <lineage>
        <taxon>Eukaryota</taxon>
        <taxon>Viridiplantae</taxon>
        <taxon>Chlorophyta</taxon>
        <taxon>core chlorophytes</taxon>
        <taxon>Trebouxiophyceae</taxon>
        <taxon>Chlorellales</taxon>
        <taxon>Chlorellaceae</taxon>
        <taxon>Apatococcus</taxon>
    </lineage>
</organism>
<reference evidence="11 12" key="1">
    <citation type="journal article" date="2024" name="Nat. Commun.">
        <title>Phylogenomics reveals the evolutionary origins of lichenization in chlorophyte algae.</title>
        <authorList>
            <person name="Puginier C."/>
            <person name="Libourel C."/>
            <person name="Otte J."/>
            <person name="Skaloud P."/>
            <person name="Haon M."/>
            <person name="Grisel S."/>
            <person name="Petersen M."/>
            <person name="Berrin J.G."/>
            <person name="Delaux P.M."/>
            <person name="Dal Grande F."/>
            <person name="Keller J."/>
        </authorList>
    </citation>
    <scope>NUCLEOTIDE SEQUENCE [LARGE SCALE GENOMIC DNA]</scope>
    <source>
        <strain evidence="11 12">SAG 2145</strain>
    </source>
</reference>
<dbReference type="GO" id="GO:0016075">
    <property type="term" value="P:rRNA catabolic process"/>
    <property type="evidence" value="ECO:0007669"/>
    <property type="project" value="TreeGrafter"/>
</dbReference>
<dbReference type="AlphaFoldDB" id="A0AAW1RQS2"/>
<feature type="domain" description="Exoribonuclease phosphorolytic" evidence="9">
    <location>
        <begin position="33"/>
        <end position="161"/>
    </location>
</feature>
<evidence type="ECO:0000256" key="8">
    <source>
        <dbReference type="ARBA" id="ARBA00023242"/>
    </source>
</evidence>
<keyword evidence="6" id="KW-0271">Exosome</keyword>
<dbReference type="GO" id="GO:0071028">
    <property type="term" value="P:nuclear mRNA surveillance"/>
    <property type="evidence" value="ECO:0007669"/>
    <property type="project" value="TreeGrafter"/>
</dbReference>
<dbReference type="SUPFAM" id="SSF54211">
    <property type="entry name" value="Ribosomal protein S5 domain 2-like"/>
    <property type="match status" value="1"/>
</dbReference>
<dbReference type="GO" id="GO:0003723">
    <property type="term" value="F:RNA binding"/>
    <property type="evidence" value="ECO:0007669"/>
    <property type="project" value="UniProtKB-KW"/>
</dbReference>
<dbReference type="GO" id="GO:0000177">
    <property type="term" value="C:cytoplasmic exosome (RNase complex)"/>
    <property type="evidence" value="ECO:0007669"/>
    <property type="project" value="TreeGrafter"/>
</dbReference>
<dbReference type="GO" id="GO:0005730">
    <property type="term" value="C:nucleolus"/>
    <property type="evidence" value="ECO:0007669"/>
    <property type="project" value="TreeGrafter"/>
</dbReference>
<evidence type="ECO:0000256" key="7">
    <source>
        <dbReference type="ARBA" id="ARBA00022884"/>
    </source>
</evidence>
<feature type="domain" description="Exoribonuclease phosphorolytic" evidence="10">
    <location>
        <begin position="164"/>
        <end position="228"/>
    </location>
</feature>
<keyword evidence="5" id="KW-0698">rRNA processing</keyword>
<comment type="subcellular location">
    <subcellularLocation>
        <location evidence="2">Cytoplasm</location>
    </subcellularLocation>
    <subcellularLocation>
        <location evidence="1">Nucleus</location>
    </subcellularLocation>
</comment>
<evidence type="ECO:0000256" key="3">
    <source>
        <dbReference type="ARBA" id="ARBA00006678"/>
    </source>
</evidence>
<dbReference type="PANTHER" id="PTHR11953:SF2">
    <property type="entry name" value="EXOSOME COMPLEX COMPONENT MTR3"/>
    <property type="match status" value="1"/>
</dbReference>
<keyword evidence="12" id="KW-1185">Reference proteome</keyword>
<dbReference type="Gene3D" id="3.30.230.70">
    <property type="entry name" value="GHMP Kinase, N-terminal domain"/>
    <property type="match status" value="1"/>
</dbReference>
<keyword evidence="4" id="KW-0963">Cytoplasm</keyword>
<sequence>MPKDVVSVPLPRKPRPTNVIVNGTRLDGRGPEEFRPIFLSTGVIPQASGSVYAELDKTKLMVGIYGPRPSDRWHGFSEEGHLDCDVKMAPFSGGQRTKWGQSPEEREMAGLLGVAVEAGVQRSAFPKATVDVQCLVLEAGGGELAVAVAAASLALADAAIPMRDLITSCTVSRVDNQLLLDATSDEAFQEDGSVLLAMMPSLNQVTQLLVKGAWSGGELDEAIQLGMTGCAEMDGICRQVLQEAIAPP</sequence>
<evidence type="ECO:0000256" key="4">
    <source>
        <dbReference type="ARBA" id="ARBA00022490"/>
    </source>
</evidence>
<dbReference type="GO" id="GO:0071051">
    <property type="term" value="P:poly(A)-dependent snoRNA 3'-end processing"/>
    <property type="evidence" value="ECO:0007669"/>
    <property type="project" value="TreeGrafter"/>
</dbReference>
<dbReference type="InterPro" id="IPR050080">
    <property type="entry name" value="RNase_PH"/>
</dbReference>
<accession>A0AAW1RQS2</accession>
<dbReference type="CDD" id="cd11371">
    <property type="entry name" value="RNase_PH_MTR3"/>
    <property type="match status" value="1"/>
</dbReference>
<dbReference type="Proteomes" id="UP001438707">
    <property type="component" value="Unassembled WGS sequence"/>
</dbReference>
<evidence type="ECO:0000313" key="12">
    <source>
        <dbReference type="Proteomes" id="UP001438707"/>
    </source>
</evidence>
<evidence type="ECO:0000259" key="9">
    <source>
        <dbReference type="Pfam" id="PF01138"/>
    </source>
</evidence>
<dbReference type="Pfam" id="PF01138">
    <property type="entry name" value="RNase_PH"/>
    <property type="match status" value="1"/>
</dbReference>
<evidence type="ECO:0000256" key="2">
    <source>
        <dbReference type="ARBA" id="ARBA00004496"/>
    </source>
</evidence>
<gene>
    <name evidence="11" type="ORF">WJX74_002144</name>
</gene>
<dbReference type="InterPro" id="IPR036345">
    <property type="entry name" value="ExoRNase_PH_dom2_sf"/>
</dbReference>
<keyword evidence="8" id="KW-0539">Nucleus</keyword>
<keyword evidence="7" id="KW-0694">RNA-binding</keyword>
<dbReference type="SUPFAM" id="SSF55666">
    <property type="entry name" value="Ribonuclease PH domain 2-like"/>
    <property type="match status" value="1"/>
</dbReference>
<evidence type="ECO:0000259" key="10">
    <source>
        <dbReference type="Pfam" id="PF03725"/>
    </source>
</evidence>
<dbReference type="EMBL" id="JALJOS010000007">
    <property type="protein sequence ID" value="KAK9836520.1"/>
    <property type="molecule type" value="Genomic_DNA"/>
</dbReference>
<dbReference type="Pfam" id="PF03725">
    <property type="entry name" value="RNase_PH_C"/>
    <property type="match status" value="1"/>
</dbReference>
<dbReference type="InterPro" id="IPR027408">
    <property type="entry name" value="PNPase/RNase_PH_dom_sf"/>
</dbReference>
<name>A0AAW1RQS2_9CHLO</name>
<comment type="caution">
    <text evidence="11">The sequence shown here is derived from an EMBL/GenBank/DDBJ whole genome shotgun (WGS) entry which is preliminary data.</text>
</comment>
<comment type="similarity">
    <text evidence="3">Belongs to the RNase PH family.</text>
</comment>
<dbReference type="InterPro" id="IPR015847">
    <property type="entry name" value="ExoRNase_PH_dom2"/>
</dbReference>